<organism evidence="2 3">
    <name type="scientific">Penicillium atrosanguineum</name>
    <dbReference type="NCBI Taxonomy" id="1132637"/>
    <lineage>
        <taxon>Eukaryota</taxon>
        <taxon>Fungi</taxon>
        <taxon>Dikarya</taxon>
        <taxon>Ascomycota</taxon>
        <taxon>Pezizomycotina</taxon>
        <taxon>Eurotiomycetes</taxon>
        <taxon>Eurotiomycetidae</taxon>
        <taxon>Eurotiales</taxon>
        <taxon>Aspergillaceae</taxon>
        <taxon>Penicillium</taxon>
    </lineage>
</organism>
<dbReference type="PROSITE" id="PS00028">
    <property type="entry name" value="ZINC_FINGER_C2H2_1"/>
    <property type="match status" value="1"/>
</dbReference>
<dbReference type="InterPro" id="IPR013087">
    <property type="entry name" value="Znf_C2H2_type"/>
</dbReference>
<gene>
    <name evidence="2" type="ORF">N7476_004623</name>
</gene>
<dbReference type="EMBL" id="JAPZBO010000004">
    <property type="protein sequence ID" value="KAJ5318203.1"/>
    <property type="molecule type" value="Genomic_DNA"/>
</dbReference>
<name>A0A9W9PXS9_9EURO</name>
<sequence length="180" mass="20789">MSESPEPTITDQYFICNKQWGVAICRQCEHGVKPNKIVRHLTSPKGKHRISKRVAEQVVDIIRHTDEWDSVEEETRSFPTTVSRPIPVLPVYQDRLQCQFCRQVYRSRDSLRVHWSKEHQFSAYGYGGKPRPSEVAAGKQNQEGRVKQVVCQRFFPRGWGSHYIYVGHPGAAYEPETPPP</sequence>
<reference evidence="2" key="1">
    <citation type="submission" date="2022-12" db="EMBL/GenBank/DDBJ databases">
        <authorList>
            <person name="Petersen C."/>
        </authorList>
    </citation>
    <scope>NUCLEOTIDE SEQUENCE</scope>
    <source>
        <strain evidence="2">IBT 21472</strain>
    </source>
</reference>
<protein>
    <recommendedName>
        <fullName evidence="1">C2H2-type domain-containing protein</fullName>
    </recommendedName>
</protein>
<dbReference type="InterPro" id="IPR022698">
    <property type="entry name" value="OrsD"/>
</dbReference>
<evidence type="ECO:0000259" key="1">
    <source>
        <dbReference type="PROSITE" id="PS00028"/>
    </source>
</evidence>
<accession>A0A9W9PXS9</accession>
<dbReference type="Proteomes" id="UP001147746">
    <property type="component" value="Unassembled WGS sequence"/>
</dbReference>
<proteinExistence type="predicted"/>
<comment type="caution">
    <text evidence="2">The sequence shown here is derived from an EMBL/GenBank/DDBJ whole genome shotgun (WGS) entry which is preliminary data.</text>
</comment>
<keyword evidence="3" id="KW-1185">Reference proteome</keyword>
<dbReference type="Pfam" id="PF12013">
    <property type="entry name" value="OrsD"/>
    <property type="match status" value="1"/>
</dbReference>
<evidence type="ECO:0000313" key="2">
    <source>
        <dbReference type="EMBL" id="KAJ5318203.1"/>
    </source>
</evidence>
<evidence type="ECO:0000313" key="3">
    <source>
        <dbReference type="Proteomes" id="UP001147746"/>
    </source>
</evidence>
<feature type="domain" description="C2H2-type" evidence="1">
    <location>
        <begin position="98"/>
        <end position="119"/>
    </location>
</feature>
<dbReference type="AlphaFoldDB" id="A0A9W9PXS9"/>
<reference evidence="2" key="2">
    <citation type="journal article" date="2023" name="IMA Fungus">
        <title>Comparative genomic study of the Penicillium genus elucidates a diverse pangenome and 15 lateral gene transfer events.</title>
        <authorList>
            <person name="Petersen C."/>
            <person name="Sorensen T."/>
            <person name="Nielsen M.R."/>
            <person name="Sondergaard T.E."/>
            <person name="Sorensen J.L."/>
            <person name="Fitzpatrick D.A."/>
            <person name="Frisvad J.C."/>
            <person name="Nielsen K.L."/>
        </authorList>
    </citation>
    <scope>NUCLEOTIDE SEQUENCE</scope>
    <source>
        <strain evidence="2">IBT 21472</strain>
    </source>
</reference>